<dbReference type="PANTHER" id="PTHR30307:SF0">
    <property type="entry name" value="S-ADENOSYLMETHIONINE:TRNA RIBOSYLTRANSFERASE-ISOMERASE"/>
    <property type="match status" value="1"/>
</dbReference>
<evidence type="ECO:0000256" key="4">
    <source>
        <dbReference type="ARBA" id="ARBA00022785"/>
    </source>
</evidence>
<sequence>MSPDDFNYNLPQERIALFPAEPRDSSRLLVTTPGGSPKEVVIPEIPGDSQAAAVLDEGIVTHHRMFRDISKLVAPGTMMIFNESRVIPARITARKEITEHGQGGGRAEVMCLHPLQPTTDPGAALLAKSGKAVWRALVKGRNIAEGSRLFADLQGSSLECLIEARDGRDADVRFSWEGDMNWAEVLEKAGEVPLPPYMNRDAQKSDRDRYQTVYADDDQKGSVAAPTAGLHFSPEIIESLDTAGVDSARVTLHVGAGTFQPVTAKRVQDHSMHTEQISISLEYLDKINEAVATGAPILPVGTTAARTLESLYWMGVALTIDPIQVGEWGPESLRLGQWDAWRMKEALDSESKGIGIHESFRSLRRWARKRGHDSVIGHTQLLIVPGYKFALCDALLTNFHQPKSTLLMMISALMGGPTPVRSVYERALESKVGYRFLSYGDACLLEASSDSLRDCRPVRNHPALLKLR</sequence>
<dbReference type="AlphaFoldDB" id="A0A7S0D659"/>
<keyword evidence="2" id="KW-0808">Transferase</keyword>
<dbReference type="GO" id="GO:0008616">
    <property type="term" value="P:tRNA queuosine(34) biosynthetic process"/>
    <property type="evidence" value="ECO:0007669"/>
    <property type="project" value="UniProtKB-KW"/>
</dbReference>
<keyword evidence="3" id="KW-0949">S-adenosyl-L-methionine</keyword>
<organism evidence="5">
    <name type="scientific">Amorphochlora amoebiformis</name>
    <dbReference type="NCBI Taxonomy" id="1561963"/>
    <lineage>
        <taxon>Eukaryota</taxon>
        <taxon>Sar</taxon>
        <taxon>Rhizaria</taxon>
        <taxon>Cercozoa</taxon>
        <taxon>Chlorarachniophyceae</taxon>
        <taxon>Amorphochlora</taxon>
    </lineage>
</organism>
<evidence type="ECO:0000256" key="1">
    <source>
        <dbReference type="ARBA" id="ARBA00022490"/>
    </source>
</evidence>
<accession>A0A7S0D659</accession>
<evidence type="ECO:0000256" key="3">
    <source>
        <dbReference type="ARBA" id="ARBA00022691"/>
    </source>
</evidence>
<keyword evidence="1" id="KW-0963">Cytoplasm</keyword>
<evidence type="ECO:0000256" key="2">
    <source>
        <dbReference type="ARBA" id="ARBA00022679"/>
    </source>
</evidence>
<keyword evidence="4" id="KW-0671">Queuosine biosynthesis</keyword>
<dbReference type="Gene3D" id="3.40.1780.10">
    <property type="entry name" value="QueA-like"/>
    <property type="match status" value="1"/>
</dbReference>
<dbReference type="InterPro" id="IPR042118">
    <property type="entry name" value="QueA_dom1"/>
</dbReference>
<reference evidence="5" key="1">
    <citation type="submission" date="2021-01" db="EMBL/GenBank/DDBJ databases">
        <authorList>
            <person name="Corre E."/>
            <person name="Pelletier E."/>
            <person name="Niang G."/>
            <person name="Scheremetjew M."/>
            <person name="Finn R."/>
            <person name="Kale V."/>
            <person name="Holt S."/>
            <person name="Cochrane G."/>
            <person name="Meng A."/>
            <person name="Brown T."/>
            <person name="Cohen L."/>
        </authorList>
    </citation>
    <scope>NUCLEOTIDE SEQUENCE</scope>
    <source>
        <strain evidence="5">CCMP2058</strain>
    </source>
</reference>
<name>A0A7S0D659_9EUKA</name>
<proteinExistence type="inferred from homology"/>
<dbReference type="InterPro" id="IPR042119">
    <property type="entry name" value="QueA_dom2"/>
</dbReference>
<protein>
    <recommendedName>
        <fullName evidence="6">S-adenosylmethionine:tRNA ribosyltransferase-isomerase</fullName>
    </recommendedName>
</protein>
<dbReference type="HAMAP" id="MF_00113">
    <property type="entry name" value="QueA"/>
    <property type="match status" value="1"/>
</dbReference>
<dbReference type="PANTHER" id="PTHR30307">
    <property type="entry name" value="S-ADENOSYLMETHIONINE:TRNA RIBOSYLTRANSFERASE-ISOMERASE"/>
    <property type="match status" value="1"/>
</dbReference>
<gene>
    <name evidence="5" type="ORF">LAMO00422_LOCUS7865</name>
</gene>
<dbReference type="InterPro" id="IPR003699">
    <property type="entry name" value="QueA"/>
</dbReference>
<dbReference type="Pfam" id="PF02547">
    <property type="entry name" value="Queuosine_synth"/>
    <property type="match status" value="1"/>
</dbReference>
<evidence type="ECO:0000313" key="5">
    <source>
        <dbReference type="EMBL" id="CAD8444804.1"/>
    </source>
</evidence>
<dbReference type="SUPFAM" id="SSF111337">
    <property type="entry name" value="QueA-like"/>
    <property type="match status" value="1"/>
</dbReference>
<dbReference type="EMBL" id="HBEM01011234">
    <property type="protein sequence ID" value="CAD8444804.1"/>
    <property type="molecule type" value="Transcribed_RNA"/>
</dbReference>
<dbReference type="InterPro" id="IPR036100">
    <property type="entry name" value="QueA_sf"/>
</dbReference>
<dbReference type="Gene3D" id="2.40.10.240">
    <property type="entry name" value="QueA-like"/>
    <property type="match status" value="1"/>
</dbReference>
<dbReference type="GO" id="GO:0051075">
    <property type="term" value="F:S-adenosylmethionine:tRNA ribosyltransferase-isomerase activity"/>
    <property type="evidence" value="ECO:0007669"/>
    <property type="project" value="TreeGrafter"/>
</dbReference>
<evidence type="ECO:0008006" key="6">
    <source>
        <dbReference type="Google" id="ProtNLM"/>
    </source>
</evidence>